<evidence type="ECO:0000256" key="2">
    <source>
        <dbReference type="ARBA" id="ARBA00022448"/>
    </source>
</evidence>
<reference evidence="9 11" key="1">
    <citation type="submission" date="2019-04" db="EMBL/GenBank/DDBJ databases">
        <title>Step-wise assembly of the neonatal virome modulated by breast feeding.</title>
        <authorList>
            <person name="Liang G."/>
            <person name="Bushman F."/>
        </authorList>
    </citation>
    <scope>NUCLEOTIDE SEQUENCE [LARGE SCALE GENOMIC DNA]</scope>
    <source>
        <strain evidence="9 11">E3404</strain>
    </source>
</reference>
<dbReference type="InterPro" id="IPR000515">
    <property type="entry name" value="MetI-like"/>
</dbReference>
<dbReference type="GO" id="GO:0055085">
    <property type="term" value="P:transmembrane transport"/>
    <property type="evidence" value="ECO:0007669"/>
    <property type="project" value="InterPro"/>
</dbReference>
<evidence type="ECO:0000313" key="10">
    <source>
        <dbReference type="EMBL" id="QOG29056.1"/>
    </source>
</evidence>
<protein>
    <submittedName>
        <fullName evidence="9">ABC transporter permease subunit</fullName>
    </submittedName>
    <submittedName>
        <fullName evidence="10">Sugar ABC transporter permease</fullName>
    </submittedName>
</protein>
<evidence type="ECO:0000256" key="7">
    <source>
        <dbReference type="RuleBase" id="RU363032"/>
    </source>
</evidence>
<evidence type="ECO:0000313" key="12">
    <source>
        <dbReference type="Proteomes" id="UP000516696"/>
    </source>
</evidence>
<dbReference type="PROSITE" id="PS50928">
    <property type="entry name" value="ABC_TM1"/>
    <property type="match status" value="1"/>
</dbReference>
<dbReference type="InterPro" id="IPR051393">
    <property type="entry name" value="ABC_transporter_permease"/>
</dbReference>
<keyword evidence="5 7" id="KW-1133">Transmembrane helix</keyword>
<dbReference type="CDD" id="cd06261">
    <property type="entry name" value="TM_PBP2"/>
    <property type="match status" value="1"/>
</dbReference>
<dbReference type="PANTHER" id="PTHR30193:SF1">
    <property type="entry name" value="ABC TRANSPORTER PERMEASE PROTEIN YESP-RELATED"/>
    <property type="match status" value="1"/>
</dbReference>
<feature type="transmembrane region" description="Helical" evidence="7">
    <location>
        <begin position="108"/>
        <end position="128"/>
    </location>
</feature>
<dbReference type="InterPro" id="IPR035906">
    <property type="entry name" value="MetI-like_sf"/>
</dbReference>
<feature type="domain" description="ABC transmembrane type-1" evidence="8">
    <location>
        <begin position="69"/>
        <end position="283"/>
    </location>
</feature>
<evidence type="ECO:0000256" key="1">
    <source>
        <dbReference type="ARBA" id="ARBA00004651"/>
    </source>
</evidence>
<evidence type="ECO:0000259" key="8">
    <source>
        <dbReference type="PROSITE" id="PS50928"/>
    </source>
</evidence>
<reference evidence="10 12" key="2">
    <citation type="submission" date="2020-03" db="EMBL/GenBank/DDBJ databases">
        <title>Characterization of ganglioside-mimicking enterococci.</title>
        <authorList>
            <person name="Patry R.T."/>
            <person name="Nothaft H."/>
            <person name="Bridger R."/>
            <person name="Shajahan A."/>
            <person name="Huynh S."/>
            <person name="Sanchez S."/>
            <person name="Azadi P."/>
            <person name="Cooper K."/>
            <person name="Miller W.G."/>
            <person name="Parker C.T."/>
            <person name="Wells L."/>
            <person name="Szymanski C.M."/>
        </authorList>
    </citation>
    <scope>NUCLEOTIDE SEQUENCE [LARGE SCALE GENOMIC DNA]</scope>
    <source>
        <strain evidence="10 12">EGM181</strain>
    </source>
</reference>
<feature type="transmembrane region" description="Helical" evidence="7">
    <location>
        <begin position="157"/>
        <end position="181"/>
    </location>
</feature>
<proteinExistence type="inferred from homology"/>
<keyword evidence="2 7" id="KW-0813">Transport</keyword>
<dbReference type="Proteomes" id="UP000516696">
    <property type="component" value="Chromosome"/>
</dbReference>
<dbReference type="Pfam" id="PF00528">
    <property type="entry name" value="BPD_transp_1"/>
    <property type="match status" value="1"/>
</dbReference>
<organism evidence="9 11">
    <name type="scientific">Enterococcus gallinarum</name>
    <dbReference type="NCBI Taxonomy" id="1353"/>
    <lineage>
        <taxon>Bacteria</taxon>
        <taxon>Bacillati</taxon>
        <taxon>Bacillota</taxon>
        <taxon>Bacilli</taxon>
        <taxon>Lactobacillales</taxon>
        <taxon>Enterococcaceae</taxon>
        <taxon>Enterococcus</taxon>
    </lineage>
</organism>
<evidence type="ECO:0000256" key="4">
    <source>
        <dbReference type="ARBA" id="ARBA00022692"/>
    </source>
</evidence>
<gene>
    <name evidence="10" type="ORF">EGM181_00460</name>
    <name evidence="9" type="ORF">GTI89_11440</name>
</gene>
<feature type="transmembrane region" description="Helical" evidence="7">
    <location>
        <begin position="75"/>
        <end position="96"/>
    </location>
</feature>
<evidence type="ECO:0000313" key="11">
    <source>
        <dbReference type="Proteomes" id="UP000439965"/>
    </source>
</evidence>
<evidence type="ECO:0000256" key="5">
    <source>
        <dbReference type="ARBA" id="ARBA00022989"/>
    </source>
</evidence>
<feature type="transmembrane region" description="Helical" evidence="7">
    <location>
        <begin position="202"/>
        <end position="224"/>
    </location>
</feature>
<feature type="transmembrane region" description="Helical" evidence="7">
    <location>
        <begin position="262"/>
        <end position="284"/>
    </location>
</feature>
<name>A0A3N3WZP3_ENTGA</name>
<dbReference type="PANTHER" id="PTHR30193">
    <property type="entry name" value="ABC TRANSPORTER PERMEASE PROTEIN"/>
    <property type="match status" value="1"/>
</dbReference>
<dbReference type="OrthoDB" id="9798257at2"/>
<dbReference type="EMBL" id="CP050485">
    <property type="protein sequence ID" value="QOG29056.1"/>
    <property type="molecule type" value="Genomic_DNA"/>
</dbReference>
<keyword evidence="4 7" id="KW-0812">Transmembrane</keyword>
<evidence type="ECO:0000256" key="6">
    <source>
        <dbReference type="ARBA" id="ARBA00023136"/>
    </source>
</evidence>
<keyword evidence="6 7" id="KW-0472">Membrane</keyword>
<dbReference type="GO" id="GO:0005886">
    <property type="term" value="C:plasma membrane"/>
    <property type="evidence" value="ECO:0007669"/>
    <property type="project" value="UniProtKB-SubCell"/>
</dbReference>
<evidence type="ECO:0000313" key="9">
    <source>
        <dbReference type="EMBL" id="MXS26671.1"/>
    </source>
</evidence>
<keyword evidence="3" id="KW-1003">Cell membrane</keyword>
<dbReference type="SUPFAM" id="SSF161098">
    <property type="entry name" value="MetI-like"/>
    <property type="match status" value="1"/>
</dbReference>
<feature type="transmembrane region" description="Helical" evidence="7">
    <location>
        <begin position="9"/>
        <end position="36"/>
    </location>
</feature>
<dbReference type="AlphaFoldDB" id="A0A3N3WZP3"/>
<comment type="similarity">
    <text evidence="7">Belongs to the binding-protein-dependent transport system permease family.</text>
</comment>
<evidence type="ECO:0000256" key="3">
    <source>
        <dbReference type="ARBA" id="ARBA00022475"/>
    </source>
</evidence>
<comment type="subcellular location">
    <subcellularLocation>
        <location evidence="1 7">Cell membrane</location>
        <topology evidence="1 7">Multi-pass membrane protein</topology>
    </subcellularLocation>
</comment>
<sequence>MKKMKRTNWVIYCMLMPWIIGFLVFKVYPIIISFYYSLLEYPILGDPEFVGLQNYLEIFTKDDTFTASFFATIKYVLIGTPAVIIVSFAVAAILNFKLKGVNFFRTAYYIPSILGGNVAVSILWTMLFDVNGPVNMVLSVFTLGNDVAINWTKDPKFAIFTLIILKTWQFGSTMLIFLSALQGVSKTVYEAAEMDGASKIRQLFNITVPIITPVILFNAVNVLVKAFQEFNSAYLITKGGPNKTTYFLNLYIYDQAFQNGNYGYASALTWILLVIIGIFTVIIFKSSDRWVFYND</sequence>
<dbReference type="Proteomes" id="UP000439965">
    <property type="component" value="Unassembled WGS sequence"/>
</dbReference>
<dbReference type="EMBL" id="WVTI01000010">
    <property type="protein sequence ID" value="MXS26671.1"/>
    <property type="molecule type" value="Genomic_DNA"/>
</dbReference>
<dbReference type="Gene3D" id="1.10.3720.10">
    <property type="entry name" value="MetI-like"/>
    <property type="match status" value="1"/>
</dbReference>
<accession>A0A3N3WZP3</accession>